<dbReference type="InterPro" id="IPR039904">
    <property type="entry name" value="TRANK1"/>
</dbReference>
<protein>
    <recommendedName>
        <fullName evidence="10">DNA2/NAM7 helicase-like C-terminal domain-containing protein</fullName>
    </recommendedName>
</protein>
<dbReference type="GO" id="GO:0016787">
    <property type="term" value="F:hydrolase activity"/>
    <property type="evidence" value="ECO:0007669"/>
    <property type="project" value="UniProtKB-KW"/>
</dbReference>
<feature type="compositionally biased region" description="Basic residues" evidence="5">
    <location>
        <begin position="920"/>
        <end position="933"/>
    </location>
</feature>
<evidence type="ECO:0000256" key="1">
    <source>
        <dbReference type="ARBA" id="ARBA00022741"/>
    </source>
</evidence>
<evidence type="ECO:0000259" key="7">
    <source>
        <dbReference type="Pfam" id="PF20073"/>
    </source>
</evidence>
<feature type="domain" description="DNA2/NAM7 helicase-like C-terminal" evidence="6">
    <location>
        <begin position="249"/>
        <end position="338"/>
    </location>
</feature>
<dbReference type="InterPro" id="IPR047187">
    <property type="entry name" value="SF1_C_Upf1"/>
</dbReference>
<dbReference type="PANTHER" id="PTHR21529:SF4">
    <property type="entry name" value="TPR AND ANKYRIN REPEAT-CONTAINING PROTEIN 1"/>
    <property type="match status" value="1"/>
</dbReference>
<comment type="caution">
    <text evidence="8">The sequence shown here is derived from an EMBL/GenBank/DDBJ whole genome shotgun (WGS) entry which is preliminary data.</text>
</comment>
<feature type="compositionally biased region" description="Polar residues" evidence="5">
    <location>
        <begin position="892"/>
        <end position="903"/>
    </location>
</feature>
<evidence type="ECO:0000256" key="2">
    <source>
        <dbReference type="ARBA" id="ARBA00022801"/>
    </source>
</evidence>
<dbReference type="EMBL" id="JBBPBK010000011">
    <property type="protein sequence ID" value="KAK9274812.1"/>
    <property type="molecule type" value="Genomic_DNA"/>
</dbReference>
<keyword evidence="4" id="KW-0067">ATP-binding</keyword>
<name>A0AAP0RBW0_LIQFO</name>
<feature type="compositionally biased region" description="Basic and acidic residues" evidence="5">
    <location>
        <begin position="880"/>
        <end position="889"/>
    </location>
</feature>
<proteinExistence type="predicted"/>
<feature type="compositionally biased region" description="Basic and acidic residues" evidence="5">
    <location>
        <begin position="904"/>
        <end position="913"/>
    </location>
</feature>
<evidence type="ECO:0000259" key="6">
    <source>
        <dbReference type="Pfam" id="PF13087"/>
    </source>
</evidence>
<dbReference type="Proteomes" id="UP001415857">
    <property type="component" value="Unassembled WGS sequence"/>
</dbReference>
<dbReference type="GO" id="GO:0005524">
    <property type="term" value="F:ATP binding"/>
    <property type="evidence" value="ECO:0007669"/>
    <property type="project" value="UniProtKB-KW"/>
</dbReference>
<gene>
    <name evidence="8" type="ORF">L1049_022064</name>
</gene>
<dbReference type="Pfam" id="PF13087">
    <property type="entry name" value="AAA_12"/>
    <property type="match status" value="1"/>
</dbReference>
<accession>A0AAP0RBW0</accession>
<reference evidence="8 9" key="1">
    <citation type="journal article" date="2024" name="Plant J.">
        <title>Genome sequences and population genomics reveal climatic adaptation and genomic divergence between two closely related sweetgum species.</title>
        <authorList>
            <person name="Xu W.Q."/>
            <person name="Ren C.Q."/>
            <person name="Zhang X.Y."/>
            <person name="Comes H.P."/>
            <person name="Liu X.H."/>
            <person name="Li Y.G."/>
            <person name="Kettle C.J."/>
            <person name="Jalonen R."/>
            <person name="Gaisberger H."/>
            <person name="Ma Y.Z."/>
            <person name="Qiu Y.X."/>
        </authorList>
    </citation>
    <scope>NUCLEOTIDE SEQUENCE [LARGE SCALE GENOMIC DNA]</scope>
    <source>
        <strain evidence="8">Hangzhou</strain>
    </source>
</reference>
<feature type="region of interest" description="Disordered" evidence="5">
    <location>
        <begin position="855"/>
        <end position="933"/>
    </location>
</feature>
<dbReference type="GO" id="GO:0004386">
    <property type="term" value="F:helicase activity"/>
    <property type="evidence" value="ECO:0007669"/>
    <property type="project" value="UniProtKB-KW"/>
</dbReference>
<dbReference type="SUPFAM" id="SSF52540">
    <property type="entry name" value="P-loop containing nucleoside triphosphate hydrolases"/>
    <property type="match status" value="1"/>
</dbReference>
<dbReference type="PANTHER" id="PTHR21529">
    <property type="entry name" value="MAMMARY TURMOR VIRUS RECEPTOR HOMOLOG 1, 2 MTVR1, 2"/>
    <property type="match status" value="1"/>
</dbReference>
<keyword evidence="3" id="KW-0347">Helicase</keyword>
<dbReference type="CDD" id="cd18808">
    <property type="entry name" value="SF1_C_Upf1"/>
    <property type="match status" value="1"/>
</dbReference>
<evidence type="ECO:0000313" key="9">
    <source>
        <dbReference type="Proteomes" id="UP001415857"/>
    </source>
</evidence>
<organism evidence="8 9">
    <name type="scientific">Liquidambar formosana</name>
    <name type="common">Formosan gum</name>
    <dbReference type="NCBI Taxonomy" id="63359"/>
    <lineage>
        <taxon>Eukaryota</taxon>
        <taxon>Viridiplantae</taxon>
        <taxon>Streptophyta</taxon>
        <taxon>Embryophyta</taxon>
        <taxon>Tracheophyta</taxon>
        <taxon>Spermatophyta</taxon>
        <taxon>Magnoliopsida</taxon>
        <taxon>eudicotyledons</taxon>
        <taxon>Gunneridae</taxon>
        <taxon>Pentapetalae</taxon>
        <taxon>Saxifragales</taxon>
        <taxon>Altingiaceae</taxon>
        <taxon>Liquidambar</taxon>
    </lineage>
</organism>
<dbReference type="GO" id="GO:0005694">
    <property type="term" value="C:chromosome"/>
    <property type="evidence" value="ECO:0007669"/>
    <property type="project" value="UniProtKB-ARBA"/>
</dbReference>
<dbReference type="FunFam" id="3.40.50.300:FF:000326">
    <property type="entry name" value="P-loop containing nucleoside triphosphate hydrolase"/>
    <property type="match status" value="1"/>
</dbReference>
<keyword evidence="2" id="KW-0378">Hydrolase</keyword>
<keyword evidence="1" id="KW-0547">Nucleotide-binding</keyword>
<sequence length="933" mass="105969">MMDDGDDKKRASSNDSRFTEILFSWSLEDIFDENLYANQVEKIPESFQTVEHYLGSFVFPLLEETRAELCSSMEIISRAPFAEVIAFDECKPYGTSLYDVKVDYWRNRFSDRGKEPYRTLPGDIFILADAKPEIISDLQRVGRTWTFALVTKIPDDDNEDVSTSTYFKVKASKDIEVKDSMQKSMFVIFLINVTTNKRIWNALHKLRNLKIIKEVLCTSSVIHLVFLPPNVFFISHFCLFVYTAWNGSKEKLSVGVVSPYAAQVVAIQEKLGRKYENVDGFAVKVKSVDGFQGGEEDIIIMSTVRSNSGGNIGFISNFQRTNVSLTRARHCLWILGNARTLANSESVWQALVCDAKDRNCFFNADDDKDLAKAILEVKKELDQLDDLLNEDSILFKRARWKVLLSDDFRKSFGKLMSVRTKKSVINLLLKLSSGWRPKKRNVDTVCESSSQILKQFKVEGLYIICTIDIVKELRYIQVLKIWDILPLEEIPKLVKRLDSIFGMYTDEFINHCKEKCLEGDLEVPRSWVTSSDIVRYKNLNNNEPGSHSSVVSVDGRSFVENSKVSESLLLMKFYSLSSGVVNHLLSGRDGKELDLPFEVTDEELQIILFNRSTFILGRSGTGKTTVLTMKLFQKEQQHHIATEGFGVITNTYGSQRNEVGQGFEETKESILRQLFVTVSPKLCYAVKQHVSHLKSIDINLYTFEIISIIQGWFGSFSKLHVLLHEHNYEMATMCFERAGDPYWENLAKAAGLKAAADRMRCSNPEMARIVRREAAVIFDSIGRSDDAAECFFDLEEYERADKESYLGIIMGSELELGKNIPRIRDLFKRLQLKRPKMEPFFNQLFSPNDTNVVVEEPSETSMLASGAPHNKEGSNIMAKEISDSDKGEMKASQPTGASGTQSDKNNRETESNKGKGNNSKNKKGKKGKGNRKK</sequence>
<evidence type="ECO:0008006" key="10">
    <source>
        <dbReference type="Google" id="ProtNLM"/>
    </source>
</evidence>
<dbReference type="Pfam" id="PF20073">
    <property type="entry name" value="DUF6469"/>
    <property type="match status" value="1"/>
</dbReference>
<dbReference type="AlphaFoldDB" id="A0AAP0RBW0"/>
<evidence type="ECO:0000256" key="4">
    <source>
        <dbReference type="ARBA" id="ARBA00022840"/>
    </source>
</evidence>
<evidence type="ECO:0000256" key="3">
    <source>
        <dbReference type="ARBA" id="ARBA00022806"/>
    </source>
</evidence>
<dbReference type="InterPro" id="IPR027417">
    <property type="entry name" value="P-loop_NTPase"/>
</dbReference>
<feature type="domain" description="DUF6469" evidence="7">
    <location>
        <begin position="80"/>
        <end position="209"/>
    </location>
</feature>
<dbReference type="InterPro" id="IPR045529">
    <property type="entry name" value="DUF6469"/>
</dbReference>
<dbReference type="Gene3D" id="3.40.50.300">
    <property type="entry name" value="P-loop containing nucleotide triphosphate hydrolases"/>
    <property type="match status" value="1"/>
</dbReference>
<keyword evidence="9" id="KW-1185">Reference proteome</keyword>
<dbReference type="InterPro" id="IPR041679">
    <property type="entry name" value="DNA2/NAM7-like_C"/>
</dbReference>
<evidence type="ECO:0000256" key="5">
    <source>
        <dbReference type="SAM" id="MobiDB-lite"/>
    </source>
</evidence>
<evidence type="ECO:0000313" key="8">
    <source>
        <dbReference type="EMBL" id="KAK9274812.1"/>
    </source>
</evidence>